<keyword evidence="2" id="KW-1185">Reference proteome</keyword>
<sequence>MSSKAESAFRKPTQPLVAKPEPMPDTSSGRNVVQEEDANVAAYKLLKAIMANHLPDREDKLEPVLVAVRDCLDVLQRCSNIKPMLHTFVSPLRRSLFRWRLVPWVYALMENYPCLLGMSREDIKSLEYVEILMATDCMEDGLPVTPEERALLSAYVAKRERNEDEERIQVDVVRATTLTPASVSVRASTPPAAPVHVSVPPTASIRAPTPPSTFFRAPTLPVWSTIRASTPPSPDSAFAIFASSSPNGSWHEVEVDMQQEQDNSGEAHEEDQLDAMLDDPEDVKPIVPLEQFFQTQIKGKDKDKSKAITKGKGHSRTNVVIDHDGRREVVEVKDLRTLARIDVERLRANEQEAYCYDRPQDMCQMCRKNDTVVACIFVRGWESCKRCHAYHTRCHDAAHSRLNGRGPRPKKRKASKGDNDEVPHASLSLRRRKF</sequence>
<name>A0ACC1SIP6_9APHY</name>
<accession>A0ACC1SIP6</accession>
<comment type="caution">
    <text evidence="1">The sequence shown here is derived from an EMBL/GenBank/DDBJ whole genome shotgun (WGS) entry which is preliminary data.</text>
</comment>
<organism evidence="1 2">
    <name type="scientific">Phlebia brevispora</name>
    <dbReference type="NCBI Taxonomy" id="194682"/>
    <lineage>
        <taxon>Eukaryota</taxon>
        <taxon>Fungi</taxon>
        <taxon>Dikarya</taxon>
        <taxon>Basidiomycota</taxon>
        <taxon>Agaricomycotina</taxon>
        <taxon>Agaricomycetes</taxon>
        <taxon>Polyporales</taxon>
        <taxon>Meruliaceae</taxon>
        <taxon>Phlebia</taxon>
    </lineage>
</organism>
<dbReference type="Proteomes" id="UP001148662">
    <property type="component" value="Unassembled WGS sequence"/>
</dbReference>
<protein>
    <submittedName>
        <fullName evidence="1">Uncharacterized protein</fullName>
    </submittedName>
</protein>
<evidence type="ECO:0000313" key="2">
    <source>
        <dbReference type="Proteomes" id="UP001148662"/>
    </source>
</evidence>
<dbReference type="EMBL" id="JANHOG010001245">
    <property type="protein sequence ID" value="KAJ3540565.1"/>
    <property type="molecule type" value="Genomic_DNA"/>
</dbReference>
<proteinExistence type="predicted"/>
<gene>
    <name evidence="1" type="ORF">NM688_g6210</name>
</gene>
<evidence type="ECO:0000313" key="1">
    <source>
        <dbReference type="EMBL" id="KAJ3540565.1"/>
    </source>
</evidence>
<reference evidence="1" key="1">
    <citation type="submission" date="2022-07" db="EMBL/GenBank/DDBJ databases">
        <title>Genome Sequence of Phlebia brevispora.</title>
        <authorList>
            <person name="Buettner E."/>
        </authorList>
    </citation>
    <scope>NUCLEOTIDE SEQUENCE</scope>
    <source>
        <strain evidence="1">MPL23</strain>
    </source>
</reference>